<dbReference type="Proteomes" id="UP000799330">
    <property type="component" value="Unassembled WGS sequence"/>
</dbReference>
<accession>A0A966G2E8</accession>
<reference evidence="1" key="1">
    <citation type="journal article" date="2019" name="Mol. Ecol.">
        <title>Genome evolution and host-microbiome shifts correspond with intraspecific niche divergence within harmful algal bloom-forming Microcystis aeruginosa.</title>
        <authorList>
            <person name="Jackrel S.L."/>
            <person name="White J.D."/>
            <person name="Evans J.T."/>
            <person name="Buffin K."/>
            <person name="Hayden K."/>
            <person name="Sarnelle O."/>
            <person name="Denef V.J."/>
        </authorList>
    </citation>
    <scope>NUCLEOTIDE SEQUENCE</scope>
    <source>
        <strain evidence="1">G11-04</strain>
    </source>
</reference>
<organism evidence="1 2">
    <name type="scientific">Microcystis aeruginosa G11-04</name>
    <dbReference type="NCBI Taxonomy" id="2685956"/>
    <lineage>
        <taxon>Bacteria</taxon>
        <taxon>Bacillati</taxon>
        <taxon>Cyanobacteriota</taxon>
        <taxon>Cyanophyceae</taxon>
        <taxon>Oscillatoriophycideae</taxon>
        <taxon>Chroococcales</taxon>
        <taxon>Microcystaceae</taxon>
        <taxon>Microcystis</taxon>
    </lineage>
</organism>
<name>A0A966G2E8_MICAE</name>
<gene>
    <name evidence="1" type="ORF">GPJ16_19630</name>
</gene>
<evidence type="ECO:0000313" key="2">
    <source>
        <dbReference type="Proteomes" id="UP000799330"/>
    </source>
</evidence>
<dbReference type="AlphaFoldDB" id="A0A966G2E8"/>
<evidence type="ECO:0000313" key="1">
    <source>
        <dbReference type="EMBL" id="NCS58964.1"/>
    </source>
</evidence>
<dbReference type="EMBL" id="JAADAI010000331">
    <property type="protein sequence ID" value="NCS58964.1"/>
    <property type="molecule type" value="Genomic_DNA"/>
</dbReference>
<protein>
    <submittedName>
        <fullName evidence="1">Uncharacterized protein</fullName>
    </submittedName>
</protein>
<comment type="caution">
    <text evidence="1">The sequence shown here is derived from an EMBL/GenBank/DDBJ whole genome shotgun (WGS) entry which is preliminary data.</text>
</comment>
<proteinExistence type="predicted"/>
<sequence length="156" mass="17417">MTYGQLKAKLGQAAQFQVKAPFIVDFDAIAVYQSGQVQYCILYPAGEALKDTDVIEALLTENPNYRTVEGIGPGTPLEQAEKVYGKATLSYNTSNESREYVRFANQPFSNIYFRPVVGQKELAGIYAKPAQEYNETRVFQDSAIIRSVEVIKESKT</sequence>